<reference evidence="1" key="2">
    <citation type="submission" date="2020-09" db="EMBL/GenBank/DDBJ databases">
        <authorList>
            <person name="Sun Q."/>
            <person name="Ohkuma M."/>
        </authorList>
    </citation>
    <scope>NUCLEOTIDE SEQUENCE</scope>
    <source>
        <strain evidence="1">JCM 4335</strain>
    </source>
</reference>
<comment type="caution">
    <text evidence="1">The sequence shown here is derived from an EMBL/GenBank/DDBJ whole genome shotgun (WGS) entry which is preliminary data.</text>
</comment>
<evidence type="ECO:0008006" key="3">
    <source>
        <dbReference type="Google" id="ProtNLM"/>
    </source>
</evidence>
<dbReference type="Proteomes" id="UP000654123">
    <property type="component" value="Unassembled WGS sequence"/>
</dbReference>
<keyword evidence="2" id="KW-1185">Reference proteome</keyword>
<protein>
    <recommendedName>
        <fullName evidence="3">Ankyrin</fullName>
    </recommendedName>
</protein>
<gene>
    <name evidence="1" type="ORF">GCM10010249_44220</name>
</gene>
<dbReference type="InterPro" id="IPR002110">
    <property type="entry name" value="Ankyrin_rpt"/>
</dbReference>
<evidence type="ECO:0000313" key="1">
    <source>
        <dbReference type="EMBL" id="GGQ20713.1"/>
    </source>
</evidence>
<dbReference type="SUPFAM" id="SSF48403">
    <property type="entry name" value="Ankyrin repeat"/>
    <property type="match status" value="1"/>
</dbReference>
<sequence length="111" mass="11777">MMSEWEGYWTAAHAAVENEDAELLARLLSQGADPNETCQGMTLLTHAIDAEGDGAVQSGHPLTVHTTAVLLAFGADPKLVDPAGRTPTEVARRHGHTMAEGLLQAHLAKAR</sequence>
<accession>A0A918B2W1</accession>
<organism evidence="1 2">
    <name type="scientific">Streptomyces roseolilacinus</name>
    <dbReference type="NCBI Taxonomy" id="66904"/>
    <lineage>
        <taxon>Bacteria</taxon>
        <taxon>Bacillati</taxon>
        <taxon>Actinomycetota</taxon>
        <taxon>Actinomycetes</taxon>
        <taxon>Kitasatosporales</taxon>
        <taxon>Streptomycetaceae</taxon>
        <taxon>Streptomyces</taxon>
    </lineage>
</organism>
<evidence type="ECO:0000313" key="2">
    <source>
        <dbReference type="Proteomes" id="UP000654123"/>
    </source>
</evidence>
<dbReference type="InterPro" id="IPR036770">
    <property type="entry name" value="Ankyrin_rpt-contain_sf"/>
</dbReference>
<proteinExistence type="predicted"/>
<name>A0A918B2W1_9ACTN</name>
<dbReference type="Pfam" id="PF00023">
    <property type="entry name" value="Ank"/>
    <property type="match status" value="1"/>
</dbReference>
<dbReference type="SMART" id="SM00248">
    <property type="entry name" value="ANK"/>
    <property type="match status" value="2"/>
</dbReference>
<dbReference type="AlphaFoldDB" id="A0A918B2W1"/>
<dbReference type="EMBL" id="BMSV01000009">
    <property type="protein sequence ID" value="GGQ20713.1"/>
    <property type="molecule type" value="Genomic_DNA"/>
</dbReference>
<reference evidence="1" key="1">
    <citation type="journal article" date="2014" name="Int. J. Syst. Evol. Microbiol.">
        <title>Complete genome sequence of Corynebacterium casei LMG S-19264T (=DSM 44701T), isolated from a smear-ripened cheese.</title>
        <authorList>
            <consortium name="US DOE Joint Genome Institute (JGI-PGF)"/>
            <person name="Walter F."/>
            <person name="Albersmeier A."/>
            <person name="Kalinowski J."/>
            <person name="Ruckert C."/>
        </authorList>
    </citation>
    <scope>NUCLEOTIDE SEQUENCE</scope>
    <source>
        <strain evidence="1">JCM 4335</strain>
    </source>
</reference>
<dbReference type="RefSeq" id="WP_229840669.1">
    <property type="nucleotide sequence ID" value="NZ_BMSV01000009.1"/>
</dbReference>
<dbReference type="Gene3D" id="1.25.40.20">
    <property type="entry name" value="Ankyrin repeat-containing domain"/>
    <property type="match status" value="1"/>
</dbReference>